<keyword evidence="3 5" id="KW-0732">Signal</keyword>
<dbReference type="AlphaFoldDB" id="D5V2B3"/>
<dbReference type="InterPro" id="IPR050492">
    <property type="entry name" value="Bact_metal-bind_prot9"/>
</dbReference>
<dbReference type="RefSeq" id="WP_013134491.1">
    <property type="nucleotide sequence ID" value="NC_014166.1"/>
</dbReference>
<evidence type="ECO:0000313" key="6">
    <source>
        <dbReference type="EMBL" id="ADG92346.1"/>
    </source>
</evidence>
<dbReference type="InterPro" id="IPR006127">
    <property type="entry name" value="ZnuA-like"/>
</dbReference>
<keyword evidence="2 4" id="KW-0813">Transport</keyword>
<evidence type="ECO:0000256" key="2">
    <source>
        <dbReference type="ARBA" id="ARBA00022448"/>
    </source>
</evidence>
<feature type="signal peptide" evidence="5">
    <location>
        <begin position="1"/>
        <end position="18"/>
    </location>
</feature>
<evidence type="ECO:0000313" key="7">
    <source>
        <dbReference type="Proteomes" id="UP000000939"/>
    </source>
</evidence>
<dbReference type="Gene3D" id="3.40.50.1980">
    <property type="entry name" value="Nitrogenase molybdenum iron protein domain"/>
    <property type="match status" value="2"/>
</dbReference>
<dbReference type="eggNOG" id="COG0803">
    <property type="taxonomic scope" value="Bacteria"/>
</dbReference>
<dbReference type="GO" id="GO:0046872">
    <property type="term" value="F:metal ion binding"/>
    <property type="evidence" value="ECO:0007669"/>
    <property type="project" value="InterPro"/>
</dbReference>
<evidence type="ECO:0000256" key="4">
    <source>
        <dbReference type="RuleBase" id="RU003512"/>
    </source>
</evidence>
<evidence type="ECO:0000256" key="3">
    <source>
        <dbReference type="ARBA" id="ARBA00022729"/>
    </source>
</evidence>
<dbReference type="PRINTS" id="PR00691">
    <property type="entry name" value="ADHESINB"/>
</dbReference>
<dbReference type="Proteomes" id="UP000000939">
    <property type="component" value="Chromosome"/>
</dbReference>
<dbReference type="PANTHER" id="PTHR42953:SF3">
    <property type="entry name" value="HIGH-AFFINITY ZINC UPTAKE SYSTEM PROTEIN ZNUA"/>
    <property type="match status" value="1"/>
</dbReference>
<dbReference type="STRING" id="572480.Arnit_0681"/>
<reference evidence="6 7" key="1">
    <citation type="journal article" date="2010" name="Stand. Genomic Sci.">
        <title>Complete genome sequence of Arcobacter nitrofigilis type strain (CI).</title>
        <authorList>
            <person name="Pati A."/>
            <person name="Gronow S."/>
            <person name="Lapidus A."/>
            <person name="Copeland A."/>
            <person name="Glavina Del Rio T."/>
            <person name="Nolan M."/>
            <person name="Lucas S."/>
            <person name="Tice H."/>
            <person name="Cheng J.F."/>
            <person name="Han C."/>
            <person name="Chertkov O."/>
            <person name="Bruce D."/>
            <person name="Tapia R."/>
            <person name="Goodwin L."/>
            <person name="Pitluck S."/>
            <person name="Liolios K."/>
            <person name="Ivanova N."/>
            <person name="Mavromatis K."/>
            <person name="Chen A."/>
            <person name="Palaniappan K."/>
            <person name="Land M."/>
            <person name="Hauser L."/>
            <person name="Chang Y.J."/>
            <person name="Jeffries C.D."/>
            <person name="Detter J.C."/>
            <person name="Rohde M."/>
            <person name="Goker M."/>
            <person name="Bristow J."/>
            <person name="Eisen J.A."/>
            <person name="Markowitz V."/>
            <person name="Hugenholtz P."/>
            <person name="Klenk H.P."/>
            <person name="Kyrpides N.C."/>
        </authorList>
    </citation>
    <scope>NUCLEOTIDE SEQUENCE [LARGE SCALE GENOMIC DNA]</scope>
    <source>
        <strain evidence="7">ATCC 33309 / DSM 7299 / CCUG 15893 / LMG 7604 / NCTC 12251 / CI</strain>
    </source>
</reference>
<dbReference type="KEGG" id="ant:Arnit_0681"/>
<sequence precursor="true">MFKKILVLSILASSVLFAKLTVTTTIYPLYSVVKEVGGKNVVLNNLIPFGTEPHDFEPNPKSMALLSKSDLFITSGKVMEPWSTKVVKSMEIADKTFDMSKHVKLVAHKEFEDGKVYDPHYWLSFDNYIKMIKNVESLLIKKDPANKKSYEKNSDAYLKEITALQTKYQTLKTCKNKKVIVNHDAFGYLANDYGITQYSISGMSPDEEPSAKQIAELIKIVKKENIHTVFFEEFASDKIAKTIADEANVKTDELSPVENITEKQNEENVGFVTIMTENLAKLKDAMNCQ</sequence>
<comment type="similarity">
    <text evidence="1 4">Belongs to the bacterial solute-binding protein 9 family.</text>
</comment>
<proteinExistence type="inferred from homology"/>
<gene>
    <name evidence="6" type="ordered locus">Arnit_0681</name>
</gene>
<dbReference type="PRINTS" id="PR00690">
    <property type="entry name" value="ADHESNFAMILY"/>
</dbReference>
<dbReference type="InterPro" id="IPR006129">
    <property type="entry name" value="AdhesinB"/>
</dbReference>
<keyword evidence="7" id="KW-1185">Reference proteome</keyword>
<accession>D5V2B3</accession>
<dbReference type="Pfam" id="PF01297">
    <property type="entry name" value="ZnuA"/>
    <property type="match status" value="1"/>
</dbReference>
<dbReference type="EMBL" id="CP001999">
    <property type="protein sequence ID" value="ADG92346.1"/>
    <property type="molecule type" value="Genomic_DNA"/>
</dbReference>
<dbReference type="GO" id="GO:0007155">
    <property type="term" value="P:cell adhesion"/>
    <property type="evidence" value="ECO:0007669"/>
    <property type="project" value="InterPro"/>
</dbReference>
<evidence type="ECO:0000256" key="1">
    <source>
        <dbReference type="ARBA" id="ARBA00011028"/>
    </source>
</evidence>
<protein>
    <submittedName>
        <fullName evidence="6">Periplasmic solute binding protein</fullName>
    </submittedName>
</protein>
<dbReference type="OrthoDB" id="9810636at2"/>
<feature type="chain" id="PRO_5003078026" evidence="5">
    <location>
        <begin position="19"/>
        <end position="289"/>
    </location>
</feature>
<organism evidence="6 7">
    <name type="scientific">Arcobacter nitrofigilis (strain ATCC 33309 / DSM 7299 / CCUG 15893 / LMG 7604 / NCTC 12251 / CI)</name>
    <name type="common">Campylobacter nitrofigilis</name>
    <dbReference type="NCBI Taxonomy" id="572480"/>
    <lineage>
        <taxon>Bacteria</taxon>
        <taxon>Pseudomonadati</taxon>
        <taxon>Campylobacterota</taxon>
        <taxon>Epsilonproteobacteria</taxon>
        <taxon>Campylobacterales</taxon>
        <taxon>Arcobacteraceae</taxon>
        <taxon>Arcobacter</taxon>
    </lineage>
</organism>
<dbReference type="GO" id="GO:0030001">
    <property type="term" value="P:metal ion transport"/>
    <property type="evidence" value="ECO:0007669"/>
    <property type="project" value="InterPro"/>
</dbReference>
<name>D5V2B3_ARCNC</name>
<dbReference type="InterPro" id="IPR006128">
    <property type="entry name" value="Lipoprotein_PsaA-like"/>
</dbReference>
<dbReference type="PANTHER" id="PTHR42953">
    <property type="entry name" value="HIGH-AFFINITY ZINC UPTAKE SYSTEM PROTEIN ZNUA-RELATED"/>
    <property type="match status" value="1"/>
</dbReference>
<dbReference type="HOGENOM" id="CLU_016838_1_0_7"/>
<dbReference type="SUPFAM" id="SSF53807">
    <property type="entry name" value="Helical backbone' metal receptor"/>
    <property type="match status" value="1"/>
</dbReference>
<evidence type="ECO:0000256" key="5">
    <source>
        <dbReference type="SAM" id="SignalP"/>
    </source>
</evidence>